<dbReference type="PROSITE" id="PS51779">
    <property type="entry name" value="POTRA"/>
    <property type="match status" value="1"/>
</dbReference>
<evidence type="ECO:0000256" key="2">
    <source>
        <dbReference type="ARBA" id="ARBA00022692"/>
    </source>
</evidence>
<keyword evidence="4" id="KW-0472">Membrane</keyword>
<feature type="domain" description="POTRA" evidence="6">
    <location>
        <begin position="24"/>
        <end position="93"/>
    </location>
</feature>
<evidence type="ECO:0000256" key="4">
    <source>
        <dbReference type="ARBA" id="ARBA00023136"/>
    </source>
</evidence>
<dbReference type="Pfam" id="PF01103">
    <property type="entry name" value="Omp85"/>
    <property type="match status" value="1"/>
</dbReference>
<dbReference type="Gene3D" id="2.40.160.50">
    <property type="entry name" value="membrane protein fhac: a member of the omp85/tpsb transporter family"/>
    <property type="match status" value="1"/>
</dbReference>
<evidence type="ECO:0000259" key="6">
    <source>
        <dbReference type="PROSITE" id="PS51779"/>
    </source>
</evidence>
<comment type="subcellular location">
    <subcellularLocation>
        <location evidence="1">Membrane</location>
    </subcellularLocation>
</comment>
<protein>
    <recommendedName>
        <fullName evidence="6">POTRA domain-containing protein</fullName>
    </recommendedName>
</protein>
<evidence type="ECO:0000256" key="3">
    <source>
        <dbReference type="ARBA" id="ARBA00022729"/>
    </source>
</evidence>
<dbReference type="InterPro" id="IPR034746">
    <property type="entry name" value="POTRA"/>
</dbReference>
<dbReference type="Pfam" id="PF07244">
    <property type="entry name" value="POTRA"/>
    <property type="match status" value="3"/>
</dbReference>
<keyword evidence="3" id="KW-0732">Signal</keyword>
<dbReference type="InterPro" id="IPR010827">
    <property type="entry name" value="BamA/TamA_POTRA"/>
</dbReference>
<evidence type="ECO:0000256" key="1">
    <source>
        <dbReference type="ARBA" id="ARBA00004370"/>
    </source>
</evidence>
<dbReference type="InterPro" id="IPR039910">
    <property type="entry name" value="D15-like"/>
</dbReference>
<dbReference type="Gene3D" id="3.10.20.310">
    <property type="entry name" value="membrane protein fhac"/>
    <property type="match status" value="4"/>
</dbReference>
<dbReference type="GO" id="GO:0019867">
    <property type="term" value="C:outer membrane"/>
    <property type="evidence" value="ECO:0007669"/>
    <property type="project" value="InterPro"/>
</dbReference>
<name>A0A7C4AIM4_9BACT</name>
<dbReference type="PANTHER" id="PTHR12815:SF47">
    <property type="entry name" value="TRANSLOCATION AND ASSEMBLY MODULE SUBUNIT TAMA"/>
    <property type="match status" value="1"/>
</dbReference>
<dbReference type="InterPro" id="IPR000184">
    <property type="entry name" value="Bac_surfAg_D15"/>
</dbReference>
<sequence>MRLSSVLSFVSIFLIFSGIVYAKEYIKKIEVEGLKSIPREEFFYLLGVKEGKEFIRDDITQGIKRVFLKDLFDDIIIDYQNCLMKIHVKEKPLIKSIIIKGNKYFPEKFYKKLLTFKKGDRLKELDLKKSKSQIEETLKKRGFINCNVQIEKSLNENYMSILISINEGEPLRIKNIIWKGDYNEYIQGFLTLNVGEPFDKVLLEDFIKKSKKYFEKYGLIGSEVTYSFKDGELTLKIIKGKKIHVDFAGIEYLNKKSLKNIVIAYFQDKVNEQIIKDSINSIITFCRANGFLDVKVFPLIEEYLEEWKITYIINEGSRKFIEKIEIETGFSKEELKNIIVNREGSPFNPEELDNDIKRIEEYLKSKGYYHVKVSVPEIREKDDKISILIKIKESTPVKIKQINIDVKNNLLKSEAFESVKSYENYPFSETVFIEIKRKTREVYLKNGYSDVQIEGKYEIKDDETYIYLNVNPGSKKYFGKSIILGNKKTKSKFIYQRLFQKEEKPYNPYTIEHERQNLYRTGLFSRIDVFTQKMDDTVDLIYNFEETPAGALEFGFGYGEYEKEKGFVDLSYINLFGMNKQIFSRIELSSIERRSYITYMDPWIWKDLTFKSSLLFEDINVKNIDTKDTIYKLRKYGVSAGFEKKFLEYFKAELLYEATFSKTWDVMPEVVITDEDIGKLFLSGVKASIIYDNRDNVFDPKKGWLTGVTSKLSSELLGSEINFIKSSFYLNKYTELIKDLVLATSIRAGWAWLYGKTNELPISERYFLGGRDTVRGYAQNTLGPKKDNQPTGGNAFLMGNIELRTYLGKNFFLVNFLDFGNLWKRAGDVNPSDFKYTTGAGLRYKTPVGPLRIDYGYKLNRQKGESHGEIHFSFGHAF</sequence>
<keyword evidence="5" id="KW-0998">Cell outer membrane</keyword>
<proteinExistence type="predicted"/>
<keyword evidence="2" id="KW-0812">Transmembrane</keyword>
<accession>A0A7C4AIM4</accession>
<dbReference type="AlphaFoldDB" id="A0A7C4AIM4"/>
<dbReference type="EMBL" id="DTHO01000007">
    <property type="protein sequence ID" value="HGG98995.1"/>
    <property type="molecule type" value="Genomic_DNA"/>
</dbReference>
<evidence type="ECO:0000313" key="7">
    <source>
        <dbReference type="EMBL" id="HGG98995.1"/>
    </source>
</evidence>
<reference evidence="7" key="1">
    <citation type="journal article" date="2020" name="mSystems">
        <title>Genome- and Community-Level Interaction Insights into Carbon Utilization and Element Cycling Functions of Hydrothermarchaeota in Hydrothermal Sediment.</title>
        <authorList>
            <person name="Zhou Z."/>
            <person name="Liu Y."/>
            <person name="Xu W."/>
            <person name="Pan J."/>
            <person name="Luo Z.H."/>
            <person name="Li M."/>
        </authorList>
    </citation>
    <scope>NUCLEOTIDE SEQUENCE [LARGE SCALE GENOMIC DNA]</scope>
    <source>
        <strain evidence="7">SpSt-788</strain>
    </source>
</reference>
<organism evidence="7">
    <name type="scientific">Thermodesulfovibrio aggregans</name>
    <dbReference type="NCBI Taxonomy" id="86166"/>
    <lineage>
        <taxon>Bacteria</taxon>
        <taxon>Pseudomonadati</taxon>
        <taxon>Nitrospirota</taxon>
        <taxon>Thermodesulfovibrionia</taxon>
        <taxon>Thermodesulfovibrionales</taxon>
        <taxon>Thermodesulfovibrionaceae</taxon>
        <taxon>Thermodesulfovibrio</taxon>
    </lineage>
</organism>
<evidence type="ECO:0000256" key="5">
    <source>
        <dbReference type="ARBA" id="ARBA00023237"/>
    </source>
</evidence>
<dbReference type="PANTHER" id="PTHR12815">
    <property type="entry name" value="SORTING AND ASSEMBLY MACHINERY SAMM50 PROTEIN FAMILY MEMBER"/>
    <property type="match status" value="1"/>
</dbReference>
<comment type="caution">
    <text evidence="7">The sequence shown here is derived from an EMBL/GenBank/DDBJ whole genome shotgun (WGS) entry which is preliminary data.</text>
</comment>
<gene>
    <name evidence="7" type="ORF">ENV75_00845</name>
</gene>